<dbReference type="OrthoDB" id="9795555at2"/>
<proteinExistence type="predicted"/>
<accession>A0A2N5H8S0</accession>
<evidence type="ECO:0000313" key="4">
    <source>
        <dbReference type="EMBL" id="PLS01907.1"/>
    </source>
</evidence>
<dbReference type="InterPro" id="IPR050955">
    <property type="entry name" value="Plant_Biomass_Hydrol_Est"/>
</dbReference>
<evidence type="ECO:0000256" key="1">
    <source>
        <dbReference type="ARBA" id="ARBA00022729"/>
    </source>
</evidence>
<dbReference type="PANTHER" id="PTHR43037">
    <property type="entry name" value="UNNAMED PRODUCT-RELATED"/>
    <property type="match status" value="1"/>
</dbReference>
<dbReference type="EMBL" id="PGVE01000086">
    <property type="protein sequence ID" value="PLS01907.1"/>
    <property type="molecule type" value="Genomic_DNA"/>
</dbReference>
<keyword evidence="5" id="KW-1185">Reference proteome</keyword>
<evidence type="ECO:0000313" key="5">
    <source>
        <dbReference type="Proteomes" id="UP000234950"/>
    </source>
</evidence>
<dbReference type="PANTHER" id="PTHR43037:SF1">
    <property type="entry name" value="BLL1128 PROTEIN"/>
    <property type="match status" value="1"/>
</dbReference>
<dbReference type="InterPro" id="IPR000801">
    <property type="entry name" value="Esterase-like"/>
</dbReference>
<dbReference type="InterPro" id="IPR029058">
    <property type="entry name" value="AB_hydrolase_fold"/>
</dbReference>
<keyword evidence="1 2" id="KW-0732">Signal</keyword>
<feature type="signal peptide" evidence="2">
    <location>
        <begin position="1"/>
        <end position="25"/>
    </location>
</feature>
<dbReference type="InterPro" id="IPR059177">
    <property type="entry name" value="GH29D-like_dom"/>
</dbReference>
<name>A0A2N5H8S0_9BACI</name>
<dbReference type="Gene3D" id="3.40.50.1820">
    <property type="entry name" value="alpha/beta hydrolase"/>
    <property type="match status" value="1"/>
</dbReference>
<evidence type="ECO:0000256" key="2">
    <source>
        <dbReference type="SAM" id="SignalP"/>
    </source>
</evidence>
<reference evidence="4 5" key="1">
    <citation type="submission" date="2017-11" db="EMBL/GenBank/DDBJ databases">
        <title>Comparitive Functional Genomics of Dry Heat Resistant strains isolated from the Viking Spacecraft.</title>
        <authorList>
            <person name="Seuylemezian A."/>
            <person name="Cooper K."/>
            <person name="Vaishampayan P."/>
        </authorList>
    </citation>
    <scope>NUCLEOTIDE SEQUENCE [LARGE SCALE GENOMIC DNA]</scope>
    <source>
        <strain evidence="4 5">V32-6</strain>
    </source>
</reference>
<dbReference type="Pfam" id="PF00756">
    <property type="entry name" value="Esterase"/>
    <property type="match status" value="1"/>
</dbReference>
<dbReference type="Pfam" id="PF13290">
    <property type="entry name" value="CHB_HEX_C_1"/>
    <property type="match status" value="1"/>
</dbReference>
<comment type="caution">
    <text evidence="4">The sequence shown here is derived from an EMBL/GenBank/DDBJ whole genome shotgun (WGS) entry which is preliminary data.</text>
</comment>
<dbReference type="Proteomes" id="UP000234950">
    <property type="component" value="Unassembled WGS sequence"/>
</dbReference>
<gene>
    <name evidence="4" type="ORF">CVD27_22585</name>
</gene>
<sequence>MLKKFTNIMVLTFLILPAFTLTAFAKNDENKGKVAAPISSLPEGAYYKEQTVILSSSTPGVTIYYTLDGSTPTKSSILYSNPIQIHEDTTIKAIAIRGNTSSSALTVSKGNVTSEIATFTYTFETRESIASKFLSFTYDSMPYRLYVPEDYDPHKVYPLVLFLHGGGERGNDNIKQLTANDGAVIWAAPENQAKHPSFVLAPQARNVPDGGFTVTRDSNNIVNLSRVFEFSTDLQKAYEILQHVRETYHIDSNRLYSTGLSQGGFGTFNLNIAYPNLFAAMVPMAGGADPDKVYVLAKKPIWAFHAEDDQVIPVSFSRNAIEAIKNAGGNPIYTEYPAEMKYNHGSWVPAYENKEMIEWVFKQVKSSN</sequence>
<organism evidence="4 5">
    <name type="scientific">Neobacillus cucumis</name>
    <dbReference type="NCBI Taxonomy" id="1740721"/>
    <lineage>
        <taxon>Bacteria</taxon>
        <taxon>Bacillati</taxon>
        <taxon>Bacillota</taxon>
        <taxon>Bacilli</taxon>
        <taxon>Bacillales</taxon>
        <taxon>Bacillaceae</taxon>
        <taxon>Neobacillus</taxon>
    </lineage>
</organism>
<protein>
    <submittedName>
        <fullName evidence="4">Peptidase</fullName>
    </submittedName>
</protein>
<feature type="chain" id="PRO_5014827316" evidence="2">
    <location>
        <begin position="26"/>
        <end position="368"/>
    </location>
</feature>
<dbReference type="AlphaFoldDB" id="A0A2N5H8S0"/>
<evidence type="ECO:0000259" key="3">
    <source>
        <dbReference type="Pfam" id="PF13290"/>
    </source>
</evidence>
<dbReference type="RefSeq" id="WP_101650630.1">
    <property type="nucleotide sequence ID" value="NZ_PGVE01000086.1"/>
</dbReference>
<dbReference type="SUPFAM" id="SSF53474">
    <property type="entry name" value="alpha/beta-Hydrolases"/>
    <property type="match status" value="1"/>
</dbReference>
<feature type="domain" description="GH29D-like beta-sandwich" evidence="3">
    <location>
        <begin position="42"/>
        <end position="105"/>
    </location>
</feature>